<feature type="compositionally biased region" description="Low complexity" evidence="1">
    <location>
        <begin position="227"/>
        <end position="257"/>
    </location>
</feature>
<feature type="region of interest" description="Disordered" evidence="1">
    <location>
        <begin position="227"/>
        <end position="310"/>
    </location>
</feature>
<feature type="transmembrane region" description="Helical" evidence="2">
    <location>
        <begin position="461"/>
        <end position="479"/>
    </location>
</feature>
<dbReference type="EMBL" id="KN824280">
    <property type="protein sequence ID" value="KIM32089.1"/>
    <property type="molecule type" value="Genomic_DNA"/>
</dbReference>
<name>A0A0C2W239_SERVB</name>
<dbReference type="HOGENOM" id="CLU_341992_0_0_1"/>
<dbReference type="OrthoDB" id="3263941at2759"/>
<evidence type="ECO:0000313" key="3">
    <source>
        <dbReference type="EMBL" id="KIM20568.1"/>
    </source>
</evidence>
<keyword evidence="2" id="KW-0812">Transmembrane</keyword>
<feature type="compositionally biased region" description="Low complexity" evidence="1">
    <location>
        <begin position="277"/>
        <end position="310"/>
    </location>
</feature>
<evidence type="ECO:0000256" key="2">
    <source>
        <dbReference type="SAM" id="Phobius"/>
    </source>
</evidence>
<evidence type="ECO:0000313" key="4">
    <source>
        <dbReference type="EMBL" id="KIM32089.1"/>
    </source>
</evidence>
<feature type="region of interest" description="Disordered" evidence="1">
    <location>
        <begin position="102"/>
        <end position="129"/>
    </location>
</feature>
<feature type="compositionally biased region" description="Polar residues" evidence="1">
    <location>
        <begin position="790"/>
        <end position="806"/>
    </location>
</feature>
<dbReference type="Proteomes" id="UP000054097">
    <property type="component" value="Unassembled WGS sequence"/>
</dbReference>
<feature type="compositionally biased region" description="Low complexity" evidence="1">
    <location>
        <begin position="351"/>
        <end position="364"/>
    </location>
</feature>
<feature type="transmembrane region" description="Helical" evidence="2">
    <location>
        <begin position="655"/>
        <end position="675"/>
    </location>
</feature>
<keyword evidence="2" id="KW-1133">Transmembrane helix</keyword>
<feature type="transmembrane region" description="Helical" evidence="2">
    <location>
        <begin position="620"/>
        <end position="643"/>
    </location>
</feature>
<keyword evidence="2" id="KW-0472">Membrane</keyword>
<evidence type="ECO:0000313" key="5">
    <source>
        <dbReference type="Proteomes" id="UP000054097"/>
    </source>
</evidence>
<dbReference type="AlphaFoldDB" id="A0A0C2W239"/>
<reference evidence="3 5" key="1">
    <citation type="submission" date="2014-04" db="EMBL/GenBank/DDBJ databases">
        <authorList>
            <consortium name="DOE Joint Genome Institute"/>
            <person name="Kuo A."/>
            <person name="Zuccaro A."/>
            <person name="Kohler A."/>
            <person name="Nagy L.G."/>
            <person name="Floudas D."/>
            <person name="Copeland A."/>
            <person name="Barry K.W."/>
            <person name="Cichocki N."/>
            <person name="Veneault-Fourrey C."/>
            <person name="LaButti K."/>
            <person name="Lindquist E.A."/>
            <person name="Lipzen A."/>
            <person name="Lundell T."/>
            <person name="Morin E."/>
            <person name="Murat C."/>
            <person name="Sun H."/>
            <person name="Tunlid A."/>
            <person name="Henrissat B."/>
            <person name="Grigoriev I.V."/>
            <person name="Hibbett D.S."/>
            <person name="Martin F."/>
            <person name="Nordberg H.P."/>
            <person name="Cantor M.N."/>
            <person name="Hua S.X."/>
        </authorList>
    </citation>
    <scope>NUCLEOTIDE SEQUENCE [LARGE SCALE GENOMIC DNA]</scope>
    <source>
        <strain evidence="3 5">MAFF 305830</strain>
    </source>
</reference>
<sequence>MRILGPERTRRALWLMYSRLTSTPLHTAYTLVLLLSSIILLSLHLASLTNTHVSLSKLVTLLSIARPEDSSVIVPTFSSRDGQPVLQLCNVGQSDCQIVTSASPSASSEVPQQADSPSSAVPTTTAQQSNAEATPFVDVGVQGNGVVSVSSASSTTISSTSSVASPISSASSTSVSSSSSSSGLFIADVGVSTTASSVSGSAVVSLSLSSSALVEPTLVLLGPSTNATASASSTTTTQAIQETRATSTSEPARTTTTVVQGQPDNITSENRPPPPTTAGRPTETSTSQTTSETSTSSTRTETTTSATTTATDVTANDISLSASTSQTVPVLPTAAELTTAGKNSGTETEISASQTVTISSSSSSSAIVPEATDGVAIQVLPPAPGIRSRIQLSARKSRPLLWRRAFSAVPVLDSGNGSLSGIDVTDVEDDGGGEVTRLNVICALAMAFPESQLQQSQMEDLVFIVFYVWLAGIGLAAIMNESTPHLITVFLSSLFALLWSGTQVMRTRALRAQFDAFITHGACGGVDVLPFYWTQRERLELPTVIINALAILIFAGMSLGLLKRYHKKTRMNRYVYNVFLVLRSAILLGMFFLGAASVLWVQQLFSATASAYGITPTLSALRAMGIISIVLAIPLGAMGWWALKVEERSGAKARWVMAVFVVLDLFFVAQWTATFASDVYREVFTRWTFFAALSVGGFFLLVGSLGAGVICWMRFGKALVRGSAFSEKLASEAGHVRGNSGTSRSLVNDSDDFGVGEGIIPQIREIPWDYTNSGAERAWEPFDRVSVRQSQFTTSSSDADRQSTAFSYGLRSPVPPVPRVGSFDSRMTS</sequence>
<dbReference type="PANTHER" id="PTHR10825">
    <property type="entry name" value="RING FINGER DOMAIN-CONTAINING, POLYCOMB GROUP COMPONENT"/>
    <property type="match status" value="1"/>
</dbReference>
<feature type="compositionally biased region" description="Polar residues" evidence="1">
    <location>
        <begin position="258"/>
        <end position="270"/>
    </location>
</feature>
<reference evidence="3" key="3">
    <citation type="submission" date="2015-02" db="EMBL/GenBank/DDBJ databases">
        <title>Evolutionary Origins and Diversification of the Mycorrhizal Mutualists.</title>
        <authorList>
            <consortium name="DOE Joint Genome Institute"/>
            <consortium name="Mycorrhizal Genomics Consortium"/>
            <person name="Kohler A."/>
            <person name="Kuo A."/>
            <person name="Nagy L.G."/>
            <person name="Floudas D."/>
            <person name="Copeland A."/>
            <person name="Barry K.W."/>
            <person name="Cichocki N."/>
            <person name="Veneault-Fourrey C."/>
            <person name="LaButti K."/>
            <person name="Lindquist E.A."/>
            <person name="Lipzen A."/>
            <person name="Lundell T."/>
            <person name="Morin E."/>
            <person name="Murat C."/>
            <person name="Riley R."/>
            <person name="Ohm R."/>
            <person name="Sun H."/>
            <person name="Tunlid A."/>
            <person name="Henrissat B."/>
            <person name="Grigoriev I.V."/>
            <person name="Hibbett D.S."/>
            <person name="Martin F."/>
        </authorList>
    </citation>
    <scope>NUCLEOTIDE SEQUENCE</scope>
    <source>
        <strain evidence="3 5">MAFF 305830</strain>
    </source>
</reference>
<feature type="transmembrane region" description="Helical" evidence="2">
    <location>
        <begin position="485"/>
        <end position="502"/>
    </location>
</feature>
<organism evidence="3 5">
    <name type="scientific">Serendipita vermifera MAFF 305830</name>
    <dbReference type="NCBI Taxonomy" id="933852"/>
    <lineage>
        <taxon>Eukaryota</taxon>
        <taxon>Fungi</taxon>
        <taxon>Dikarya</taxon>
        <taxon>Basidiomycota</taxon>
        <taxon>Agaricomycotina</taxon>
        <taxon>Agaricomycetes</taxon>
        <taxon>Sebacinales</taxon>
        <taxon>Serendipitaceae</taxon>
        <taxon>Serendipita</taxon>
    </lineage>
</organism>
<feature type="region of interest" description="Disordered" evidence="1">
    <location>
        <begin position="790"/>
        <end position="829"/>
    </location>
</feature>
<feature type="transmembrane region" description="Helical" evidence="2">
    <location>
        <begin position="687"/>
        <end position="713"/>
    </location>
</feature>
<gene>
    <name evidence="3" type="ORF">M408DRAFT_12957</name>
    <name evidence="4" type="ORF">M408DRAFT_20440</name>
</gene>
<dbReference type="EMBL" id="KN824422">
    <property type="protein sequence ID" value="KIM20568.1"/>
    <property type="molecule type" value="Genomic_DNA"/>
</dbReference>
<protein>
    <submittedName>
        <fullName evidence="3">Uncharacterized protein</fullName>
    </submittedName>
</protein>
<keyword evidence="5" id="KW-1185">Reference proteome</keyword>
<dbReference type="STRING" id="933852.A0A0C2W239"/>
<feature type="transmembrane region" description="Helical" evidence="2">
    <location>
        <begin position="28"/>
        <end position="48"/>
    </location>
</feature>
<dbReference type="GO" id="GO:0000122">
    <property type="term" value="P:negative regulation of transcription by RNA polymerase II"/>
    <property type="evidence" value="ECO:0007669"/>
    <property type="project" value="TreeGrafter"/>
</dbReference>
<dbReference type="PANTHER" id="PTHR10825:SF29">
    <property type="entry name" value="POLYCOMB GROUP RING FINGER PROTEIN 1"/>
    <property type="match status" value="1"/>
</dbReference>
<feature type="region of interest" description="Disordered" evidence="1">
    <location>
        <begin position="339"/>
        <end position="364"/>
    </location>
</feature>
<feature type="transmembrane region" description="Helical" evidence="2">
    <location>
        <begin position="545"/>
        <end position="562"/>
    </location>
</feature>
<feature type="transmembrane region" description="Helical" evidence="2">
    <location>
        <begin position="514"/>
        <end position="533"/>
    </location>
</feature>
<proteinExistence type="predicted"/>
<evidence type="ECO:0000256" key="1">
    <source>
        <dbReference type="SAM" id="MobiDB-lite"/>
    </source>
</evidence>
<dbReference type="GO" id="GO:1990841">
    <property type="term" value="F:promoter-specific chromatin binding"/>
    <property type="evidence" value="ECO:0007669"/>
    <property type="project" value="TreeGrafter"/>
</dbReference>
<dbReference type="GO" id="GO:0035102">
    <property type="term" value="C:PRC1 complex"/>
    <property type="evidence" value="ECO:0007669"/>
    <property type="project" value="TreeGrafter"/>
</dbReference>
<feature type="transmembrane region" description="Helical" evidence="2">
    <location>
        <begin position="574"/>
        <end position="600"/>
    </location>
</feature>
<feature type="region of interest" description="Disordered" evidence="1">
    <location>
        <begin position="158"/>
        <end position="180"/>
    </location>
</feature>
<accession>A0A0C2W239</accession>
<feature type="compositionally biased region" description="Polar residues" evidence="1">
    <location>
        <begin position="340"/>
        <end position="350"/>
    </location>
</feature>
<reference evidence="5" key="2">
    <citation type="submission" date="2015-01" db="EMBL/GenBank/DDBJ databases">
        <title>Evolutionary Origins and Diversification of the Mycorrhizal Mutualists.</title>
        <authorList>
            <consortium name="DOE Joint Genome Institute"/>
            <consortium name="Mycorrhizal Genomics Consortium"/>
            <person name="Kohler A."/>
            <person name="Kuo A."/>
            <person name="Nagy L.G."/>
            <person name="Floudas D."/>
            <person name="Copeland A."/>
            <person name="Barry K.W."/>
            <person name="Cichocki N."/>
            <person name="Veneault-Fourrey C."/>
            <person name="LaButti K."/>
            <person name="Lindquist E.A."/>
            <person name="Lipzen A."/>
            <person name="Lundell T."/>
            <person name="Morin E."/>
            <person name="Murat C."/>
            <person name="Riley R."/>
            <person name="Ohm R."/>
            <person name="Sun H."/>
            <person name="Tunlid A."/>
            <person name="Henrissat B."/>
            <person name="Grigoriev I.V."/>
            <person name="Hibbett D.S."/>
            <person name="Martin F."/>
        </authorList>
    </citation>
    <scope>NUCLEOTIDE SEQUENCE [LARGE SCALE GENOMIC DNA]</scope>
    <source>
        <strain evidence="5">MAFF 305830</strain>
    </source>
</reference>